<proteinExistence type="predicted"/>
<dbReference type="InterPro" id="IPR036188">
    <property type="entry name" value="FAD/NAD-bd_sf"/>
</dbReference>
<accession>A0A7W4ZKF3</accession>
<evidence type="ECO:0000313" key="2">
    <source>
        <dbReference type="EMBL" id="MBB3074094.1"/>
    </source>
</evidence>
<evidence type="ECO:0000259" key="1">
    <source>
        <dbReference type="Pfam" id="PF01266"/>
    </source>
</evidence>
<name>A0A7W4ZKF3_9ACTN</name>
<feature type="domain" description="FAD dependent oxidoreductase" evidence="1">
    <location>
        <begin position="40"/>
        <end position="401"/>
    </location>
</feature>
<dbReference type="PANTHER" id="PTHR13847">
    <property type="entry name" value="SARCOSINE DEHYDROGENASE-RELATED"/>
    <property type="match status" value="1"/>
</dbReference>
<reference evidence="2 3" key="1">
    <citation type="submission" date="2020-08" db="EMBL/GenBank/DDBJ databases">
        <title>Genomic Encyclopedia of Type Strains, Phase III (KMG-III): the genomes of soil and plant-associated and newly described type strains.</title>
        <authorList>
            <person name="Whitman W."/>
        </authorList>
    </citation>
    <scope>NUCLEOTIDE SEQUENCE [LARGE SCALE GENOMIC DNA]</scope>
    <source>
        <strain evidence="2 3">CECT 3237</strain>
    </source>
</reference>
<dbReference type="InterPro" id="IPR006076">
    <property type="entry name" value="FAD-dep_OxRdtase"/>
</dbReference>
<organism evidence="2 3">
    <name type="scientific">Streptomyces violarus</name>
    <dbReference type="NCBI Taxonomy" id="67380"/>
    <lineage>
        <taxon>Bacteria</taxon>
        <taxon>Bacillati</taxon>
        <taxon>Actinomycetota</taxon>
        <taxon>Actinomycetes</taxon>
        <taxon>Kitasatosporales</taxon>
        <taxon>Streptomycetaceae</taxon>
        <taxon>Streptomyces</taxon>
    </lineage>
</organism>
<dbReference type="Proteomes" id="UP000572907">
    <property type="component" value="Unassembled WGS sequence"/>
</dbReference>
<sequence>MDAATTPRADPVNGNVSFWFEAIGGRPPLRPALPGDTTADVCIVGAGFTGLWTAYYLKKADPSLQIVVLEREFAGYGASGRNGGWASGLLAGSRDRFAELYGIDATKAQQRLMHEAVDEIVAVGAAEGIEADVVKGGTLRIASSRSQVHRLTSGVTEDHRWGVTESRLLDDAELRERIRIPEAVKAAYTPHCARMQPARYVRGLADVVESLGVTIRESTTVTRIESGTAHTDRGVVRAPVILRATEGYTASLAGERRTWLPMNSSMIVTEPLPESVWDEIGWNGGETLGDKCYSHMYGQRTADGRIAIGGRGIPYRFGSATDRDGATQEATIRSLTSILHRRFPATRGHRVEHAWCGVLGVPRDWCSSAVFDPATGLGHAGGYVGQGLTTTNLAGRTLRDLVLGHGTELTRLPWVGHTSRKWEVEPLRWLGVRSMYLAYSRADRKELAGRQRASRLARLADVISRRP</sequence>
<dbReference type="EMBL" id="JACHXE010000001">
    <property type="protein sequence ID" value="MBB3074094.1"/>
    <property type="molecule type" value="Genomic_DNA"/>
</dbReference>
<protein>
    <submittedName>
        <fullName evidence="2">Glycine/D-amino acid oxidase-like deaminating enzyme</fullName>
    </submittedName>
</protein>
<keyword evidence="3" id="KW-1185">Reference proteome</keyword>
<evidence type="ECO:0000313" key="3">
    <source>
        <dbReference type="Proteomes" id="UP000572907"/>
    </source>
</evidence>
<dbReference type="Gene3D" id="3.50.50.60">
    <property type="entry name" value="FAD/NAD(P)-binding domain"/>
    <property type="match status" value="1"/>
</dbReference>
<dbReference type="Pfam" id="PF01266">
    <property type="entry name" value="DAO"/>
    <property type="match status" value="1"/>
</dbReference>
<gene>
    <name evidence="2" type="ORF">FHS41_000563</name>
</gene>
<dbReference type="PANTHER" id="PTHR13847:SF285">
    <property type="entry name" value="FAD DEPENDENT OXIDOREDUCTASE DOMAIN-CONTAINING PROTEIN"/>
    <property type="match status" value="1"/>
</dbReference>
<dbReference type="Gene3D" id="3.30.9.10">
    <property type="entry name" value="D-Amino Acid Oxidase, subunit A, domain 2"/>
    <property type="match status" value="1"/>
</dbReference>
<dbReference type="GO" id="GO:0005737">
    <property type="term" value="C:cytoplasm"/>
    <property type="evidence" value="ECO:0007669"/>
    <property type="project" value="TreeGrafter"/>
</dbReference>
<dbReference type="AlphaFoldDB" id="A0A7W4ZKF3"/>
<dbReference type="SUPFAM" id="SSF51905">
    <property type="entry name" value="FAD/NAD(P)-binding domain"/>
    <property type="match status" value="1"/>
</dbReference>
<comment type="caution">
    <text evidence="2">The sequence shown here is derived from an EMBL/GenBank/DDBJ whole genome shotgun (WGS) entry which is preliminary data.</text>
</comment>
<dbReference type="RefSeq" id="WP_184587359.1">
    <property type="nucleotide sequence ID" value="NZ_BMUP01000001.1"/>
</dbReference>